<comment type="caution">
    <text evidence="1">The sequence shown here is derived from an EMBL/GenBank/DDBJ whole genome shotgun (WGS) entry which is preliminary data.</text>
</comment>
<organism evidence="1 2">
    <name type="scientific">Roseomonas alba</name>
    <dbReference type="NCBI Taxonomy" id="2846776"/>
    <lineage>
        <taxon>Bacteria</taxon>
        <taxon>Pseudomonadati</taxon>
        <taxon>Pseudomonadota</taxon>
        <taxon>Alphaproteobacteria</taxon>
        <taxon>Acetobacterales</taxon>
        <taxon>Roseomonadaceae</taxon>
        <taxon>Roseomonas</taxon>
    </lineage>
</organism>
<reference evidence="1 2" key="1">
    <citation type="submission" date="2021-07" db="EMBL/GenBank/DDBJ databases">
        <authorList>
            <person name="So Y."/>
        </authorList>
    </citation>
    <scope>NUCLEOTIDE SEQUENCE [LARGE SCALE GENOMIC DNA]</scope>
    <source>
        <strain evidence="1 2">HJA6</strain>
    </source>
</reference>
<evidence type="ECO:0000313" key="1">
    <source>
        <dbReference type="EMBL" id="MBW6399310.1"/>
    </source>
</evidence>
<proteinExistence type="predicted"/>
<protein>
    <submittedName>
        <fullName evidence="1">Uncharacterized protein</fullName>
    </submittedName>
</protein>
<dbReference type="RefSeq" id="WP_219763919.1">
    <property type="nucleotide sequence ID" value="NZ_JAHYBZ010000005.1"/>
</dbReference>
<dbReference type="EMBL" id="JAHYBZ010000005">
    <property type="protein sequence ID" value="MBW6399310.1"/>
    <property type="molecule type" value="Genomic_DNA"/>
</dbReference>
<sequence>MLDTLDDLLSYHAARGSLALGLEGHVPALAIRRLLSARPDGVVGLAVPGMPIGSPGMDVPGQPPGAYDVMAWRADGTQAPFMRFVAVRPARCKCGM</sequence>
<dbReference type="Pfam" id="PF04214">
    <property type="entry name" value="DUF411"/>
    <property type="match status" value="1"/>
</dbReference>
<dbReference type="Proteomes" id="UP001196565">
    <property type="component" value="Unassembled WGS sequence"/>
</dbReference>
<gene>
    <name evidence="1" type="ORF">KPL78_15725</name>
</gene>
<name>A0ABS7AAI7_9PROT</name>
<dbReference type="InterPro" id="IPR007332">
    <property type="entry name" value="DUF411"/>
</dbReference>
<keyword evidence="2" id="KW-1185">Reference proteome</keyword>
<accession>A0ABS7AAI7</accession>
<evidence type="ECO:0000313" key="2">
    <source>
        <dbReference type="Proteomes" id="UP001196565"/>
    </source>
</evidence>